<name>E4YU47_OIKDI</name>
<evidence type="ECO:0000256" key="1">
    <source>
        <dbReference type="SAM" id="SignalP"/>
    </source>
</evidence>
<keyword evidence="1" id="KW-0732">Signal</keyword>
<proteinExistence type="predicted"/>
<sequence length="378" mass="43549">MKLFRFFGVVSAALAQIDNSNEEKPLTDLATEVEDFKFLIDDILRSREEESKHLTNSSLLIFEKQIKMKLCSFLFICSANALNAESKKGKIQFLSDLLVEHTRSENDDALLLERIEKTVTKLVSALDTVNYSACDKEFDFEEKNVEFDYTEPEDKTVICDLAERVPMKIRSWVRQFGCKKAFVKKYMKKMRKQAARLKNLAQEAGRCICFDPCAKLSGSCWTIVDSCEDELNFSDFSHSIHIEPIFKIYFEFKCPAENSTPGKFFRMYSEESGKTLLEVEKTDEDSILVTNESVDFSLACTPGDWHSIELEHQEKTGFRTNDFTLREEWIKIDGVVKRANIQFLSSFSDAVSFVDDVMIFDFLPATGINFRNLFVHTF</sequence>
<organism evidence="2">
    <name type="scientific">Oikopleura dioica</name>
    <name type="common">Tunicate</name>
    <dbReference type="NCBI Taxonomy" id="34765"/>
    <lineage>
        <taxon>Eukaryota</taxon>
        <taxon>Metazoa</taxon>
        <taxon>Chordata</taxon>
        <taxon>Tunicata</taxon>
        <taxon>Appendicularia</taxon>
        <taxon>Copelata</taxon>
        <taxon>Oikopleuridae</taxon>
        <taxon>Oikopleura</taxon>
    </lineage>
</organism>
<dbReference type="AlphaFoldDB" id="E4YU47"/>
<protein>
    <recommendedName>
        <fullName evidence="3">Laminin G domain-containing protein</fullName>
    </recommendedName>
</protein>
<accession>E4YU47</accession>
<reference evidence="2" key="1">
    <citation type="journal article" date="2010" name="Science">
        <title>Plasticity of animal genome architecture unmasked by rapid evolution of a pelagic tunicate.</title>
        <authorList>
            <person name="Denoeud F."/>
            <person name="Henriet S."/>
            <person name="Mungpakdee S."/>
            <person name="Aury J.M."/>
            <person name="Da Silva C."/>
            <person name="Brinkmann H."/>
            <person name="Mikhaleva J."/>
            <person name="Olsen L.C."/>
            <person name="Jubin C."/>
            <person name="Canestro C."/>
            <person name="Bouquet J.M."/>
            <person name="Danks G."/>
            <person name="Poulain J."/>
            <person name="Campsteijn C."/>
            <person name="Adamski M."/>
            <person name="Cross I."/>
            <person name="Yadetie F."/>
            <person name="Muffato M."/>
            <person name="Louis A."/>
            <person name="Butcher S."/>
            <person name="Tsagkogeorga G."/>
            <person name="Konrad A."/>
            <person name="Singh S."/>
            <person name="Jensen M.F."/>
            <person name="Cong E.H."/>
            <person name="Eikeseth-Otteraa H."/>
            <person name="Noel B."/>
            <person name="Anthouard V."/>
            <person name="Porcel B.M."/>
            <person name="Kachouri-Lafond R."/>
            <person name="Nishino A."/>
            <person name="Ugolini M."/>
            <person name="Chourrout P."/>
            <person name="Nishida H."/>
            <person name="Aasland R."/>
            <person name="Huzurbazar S."/>
            <person name="Westhof E."/>
            <person name="Delsuc F."/>
            <person name="Lehrach H."/>
            <person name="Reinhardt R."/>
            <person name="Weissenbach J."/>
            <person name="Roy S.W."/>
            <person name="Artiguenave F."/>
            <person name="Postlethwait J.H."/>
            <person name="Manak J.R."/>
            <person name="Thompson E.M."/>
            <person name="Jaillon O."/>
            <person name="Du Pasquier L."/>
            <person name="Boudinot P."/>
            <person name="Liberles D.A."/>
            <person name="Volff J.N."/>
            <person name="Philippe H."/>
            <person name="Lenhard B."/>
            <person name="Roest Crollius H."/>
            <person name="Wincker P."/>
            <person name="Chourrout D."/>
        </authorList>
    </citation>
    <scope>NUCLEOTIDE SEQUENCE [LARGE SCALE GENOMIC DNA]</scope>
</reference>
<feature type="signal peptide" evidence="1">
    <location>
        <begin position="1"/>
        <end position="15"/>
    </location>
</feature>
<dbReference type="EMBL" id="FN655390">
    <property type="protein sequence ID" value="CBY38986.1"/>
    <property type="molecule type" value="Genomic_DNA"/>
</dbReference>
<dbReference type="Proteomes" id="UP000011014">
    <property type="component" value="Unassembled WGS sequence"/>
</dbReference>
<evidence type="ECO:0008006" key="3">
    <source>
        <dbReference type="Google" id="ProtNLM"/>
    </source>
</evidence>
<feature type="chain" id="PRO_5013356802" description="Laminin G domain-containing protein" evidence="1">
    <location>
        <begin position="16"/>
        <end position="378"/>
    </location>
</feature>
<gene>
    <name evidence="2" type="ORF">GSOID_T00019524001</name>
</gene>
<evidence type="ECO:0000313" key="2">
    <source>
        <dbReference type="EMBL" id="CBY38986.1"/>
    </source>
</evidence>